<dbReference type="EMBL" id="CP029788">
    <property type="protein sequence ID" value="AWT41573.1"/>
    <property type="molecule type" value="Genomic_DNA"/>
</dbReference>
<evidence type="ECO:0000313" key="1">
    <source>
        <dbReference type="EMBL" id="AWT41573.1"/>
    </source>
</evidence>
<gene>
    <name evidence="1" type="ORF">DMT42_04125</name>
</gene>
<protein>
    <recommendedName>
        <fullName evidence="3">PqqD family protein</fullName>
    </recommendedName>
</protein>
<dbReference type="OrthoDB" id="6026908at2"/>
<evidence type="ECO:0000313" key="2">
    <source>
        <dbReference type="Proteomes" id="UP000247634"/>
    </source>
</evidence>
<reference evidence="1 2" key="1">
    <citation type="submission" date="2018-06" db="EMBL/GenBank/DDBJ databases">
        <title>The complete genome sequence of a nosiheptide producer Streptomyces actuosus ATCC 25421: deducing the ability of producing a new class III lantibiotics.</title>
        <authorList>
            <person name="Liu W."/>
            <person name="Sun F."/>
            <person name="Hu Y."/>
        </authorList>
    </citation>
    <scope>NUCLEOTIDE SEQUENCE [LARGE SCALE GENOMIC DNA]</scope>
    <source>
        <strain evidence="1 2">ATCC 25421</strain>
    </source>
</reference>
<organism evidence="1 2">
    <name type="scientific">Streptomyces actuosus</name>
    <dbReference type="NCBI Taxonomy" id="1885"/>
    <lineage>
        <taxon>Bacteria</taxon>
        <taxon>Bacillati</taxon>
        <taxon>Actinomycetota</taxon>
        <taxon>Actinomycetes</taxon>
        <taxon>Kitasatosporales</taxon>
        <taxon>Streptomycetaceae</taxon>
        <taxon>Streptomyces</taxon>
    </lineage>
</organism>
<name>A0A2U9NWB3_STRAS</name>
<dbReference type="Gene3D" id="1.10.10.1150">
    <property type="entry name" value="Coenzyme PQQ synthesis protein D (PqqD)"/>
    <property type="match status" value="1"/>
</dbReference>
<dbReference type="InterPro" id="IPR008792">
    <property type="entry name" value="PQQD"/>
</dbReference>
<dbReference type="Pfam" id="PF05402">
    <property type="entry name" value="PqqD"/>
    <property type="match status" value="1"/>
</dbReference>
<proteinExistence type="predicted"/>
<evidence type="ECO:0008006" key="3">
    <source>
        <dbReference type="Google" id="ProtNLM"/>
    </source>
</evidence>
<accession>A0A2U9NWB3</accession>
<sequence>MSESDVRPSQVRYSKAPDLRLRPVEAAGCLMVFTPERPKVHWLNLAGWYLFELSDGSSGERIAAEYAEAVAGQVPRETALDQARDCLADLVARGILTTA</sequence>
<dbReference type="KEGG" id="sact:DMT42_04125"/>
<dbReference type="AlphaFoldDB" id="A0A2U9NWB3"/>
<keyword evidence="2" id="KW-1185">Reference proteome</keyword>
<dbReference type="InterPro" id="IPR041881">
    <property type="entry name" value="PqqD_sf"/>
</dbReference>
<dbReference type="RefSeq" id="WP_110626509.1">
    <property type="nucleotide sequence ID" value="NZ_CP029788.1"/>
</dbReference>
<dbReference type="Proteomes" id="UP000247634">
    <property type="component" value="Chromosome"/>
</dbReference>